<dbReference type="OrthoDB" id="5521997at2"/>
<dbReference type="Proteomes" id="UP000067626">
    <property type="component" value="Chromosome"/>
</dbReference>
<sequence>MALAEAGAKIRRILGVEVRRYSSAAMKAIHPWGGLVVSALCAALFVACGDGDGPEEQPPPVFSSGSTCPPDSTLTWESFGQGFMETYCMSCHSSSLSGSARKGAPVEHDYDTLEASREAGAEHIDRTTAAGPARVNRRMPPVYPEPSEDERRMLGEWLACGMP</sequence>
<organism evidence="1 2">
    <name type="scientific">Chondromyces crocatus</name>
    <dbReference type="NCBI Taxonomy" id="52"/>
    <lineage>
        <taxon>Bacteria</taxon>
        <taxon>Pseudomonadati</taxon>
        <taxon>Myxococcota</taxon>
        <taxon>Polyangia</taxon>
        <taxon>Polyangiales</taxon>
        <taxon>Polyangiaceae</taxon>
        <taxon>Chondromyces</taxon>
    </lineage>
</organism>
<dbReference type="RefSeq" id="WP_050430203.1">
    <property type="nucleotide sequence ID" value="NZ_CP012159.1"/>
</dbReference>
<dbReference type="KEGG" id="ccro:CMC5_020390"/>
<dbReference type="GO" id="GO:0009055">
    <property type="term" value="F:electron transfer activity"/>
    <property type="evidence" value="ECO:0007669"/>
    <property type="project" value="InterPro"/>
</dbReference>
<name>A0A0K1EAI5_CHOCO</name>
<evidence type="ECO:0000313" key="2">
    <source>
        <dbReference type="Proteomes" id="UP000067626"/>
    </source>
</evidence>
<dbReference type="AlphaFoldDB" id="A0A0K1EAI5"/>
<dbReference type="GO" id="GO:0020037">
    <property type="term" value="F:heme binding"/>
    <property type="evidence" value="ECO:0007669"/>
    <property type="project" value="InterPro"/>
</dbReference>
<dbReference type="InterPro" id="IPR036909">
    <property type="entry name" value="Cyt_c-like_dom_sf"/>
</dbReference>
<evidence type="ECO:0000313" key="1">
    <source>
        <dbReference type="EMBL" id="AKT37896.1"/>
    </source>
</evidence>
<proteinExistence type="predicted"/>
<gene>
    <name evidence="1" type="ORF">CMC5_020390</name>
</gene>
<dbReference type="SUPFAM" id="SSF46626">
    <property type="entry name" value="Cytochrome c"/>
    <property type="match status" value="1"/>
</dbReference>
<protein>
    <submittedName>
        <fullName evidence="1">Uncharacterized protein</fullName>
    </submittedName>
</protein>
<reference evidence="1 2" key="1">
    <citation type="submission" date="2015-07" db="EMBL/GenBank/DDBJ databases">
        <title>Genome analysis of myxobacterium Chondromyces crocatus Cm c5 reveals a high potential for natural compound synthesis and the genetic basis for the loss of fruiting body formation.</title>
        <authorList>
            <person name="Zaburannyi N."/>
            <person name="Bunk B."/>
            <person name="Maier J."/>
            <person name="Overmann J."/>
            <person name="Mueller R."/>
        </authorList>
    </citation>
    <scope>NUCLEOTIDE SEQUENCE [LARGE SCALE GENOMIC DNA]</scope>
    <source>
        <strain evidence="1 2">Cm c5</strain>
    </source>
</reference>
<dbReference type="STRING" id="52.CMC5_020390"/>
<keyword evidence="2" id="KW-1185">Reference proteome</keyword>
<dbReference type="EMBL" id="CP012159">
    <property type="protein sequence ID" value="AKT37896.1"/>
    <property type="molecule type" value="Genomic_DNA"/>
</dbReference>
<accession>A0A0K1EAI5</accession>